<evidence type="ECO:0000313" key="3">
    <source>
        <dbReference type="Proteomes" id="UP000548476"/>
    </source>
</evidence>
<evidence type="ECO:0000259" key="1">
    <source>
        <dbReference type="Pfam" id="PF13460"/>
    </source>
</evidence>
<dbReference type="SUPFAM" id="SSF51735">
    <property type="entry name" value="NAD(P)-binding Rossmann-fold domains"/>
    <property type="match status" value="1"/>
</dbReference>
<dbReference type="Proteomes" id="UP000548476">
    <property type="component" value="Unassembled WGS sequence"/>
</dbReference>
<dbReference type="Gene3D" id="3.90.25.10">
    <property type="entry name" value="UDP-galactose 4-epimerase, domain 1"/>
    <property type="match status" value="1"/>
</dbReference>
<name>A0A841FQF7_9ACTN</name>
<reference evidence="2 3" key="1">
    <citation type="submission" date="2020-08" db="EMBL/GenBank/DDBJ databases">
        <title>Genomic Encyclopedia of Type Strains, Phase IV (KMG-IV): sequencing the most valuable type-strain genomes for metagenomic binning, comparative biology and taxonomic classification.</title>
        <authorList>
            <person name="Goeker M."/>
        </authorList>
    </citation>
    <scope>NUCLEOTIDE SEQUENCE [LARGE SCALE GENOMIC DNA]</scope>
    <source>
        <strain evidence="2 3">YIM 65646</strain>
    </source>
</reference>
<dbReference type="PANTHER" id="PTHR43162">
    <property type="match status" value="1"/>
</dbReference>
<gene>
    <name evidence="2" type="ORF">HNR73_005954</name>
</gene>
<dbReference type="PANTHER" id="PTHR43162:SF1">
    <property type="entry name" value="PRESTALK A DIFFERENTIATION PROTEIN A"/>
    <property type="match status" value="1"/>
</dbReference>
<dbReference type="InterPro" id="IPR036291">
    <property type="entry name" value="NAD(P)-bd_dom_sf"/>
</dbReference>
<dbReference type="AlphaFoldDB" id="A0A841FQF7"/>
<dbReference type="InterPro" id="IPR051604">
    <property type="entry name" value="Ergot_Alk_Oxidoreductase"/>
</dbReference>
<keyword evidence="3" id="KW-1185">Reference proteome</keyword>
<comment type="caution">
    <text evidence="2">The sequence shown here is derived from an EMBL/GenBank/DDBJ whole genome shotgun (WGS) entry which is preliminary data.</text>
</comment>
<dbReference type="EMBL" id="JACHGT010000015">
    <property type="protein sequence ID" value="MBB6038074.1"/>
    <property type="molecule type" value="Genomic_DNA"/>
</dbReference>
<dbReference type="Pfam" id="PF13460">
    <property type="entry name" value="NAD_binding_10"/>
    <property type="match status" value="1"/>
</dbReference>
<organism evidence="2 3">
    <name type="scientific">Phytomonospora endophytica</name>
    <dbReference type="NCBI Taxonomy" id="714109"/>
    <lineage>
        <taxon>Bacteria</taxon>
        <taxon>Bacillati</taxon>
        <taxon>Actinomycetota</taxon>
        <taxon>Actinomycetes</taxon>
        <taxon>Micromonosporales</taxon>
        <taxon>Micromonosporaceae</taxon>
        <taxon>Phytomonospora</taxon>
    </lineage>
</organism>
<sequence length="276" mass="29162">MYLVSGASGNVGRAVVEALVADGREVRALTRSGAPAGFGEGVATVAGNLDEPASLAAALEGVRGVFLLPGYADMPGVLAEAAKAGVERVVQLSGMSAGSGDLTNAVTAYMAASEDAVRASGLAWTIVRPSAFMANTLRWLPQLREGDVVREAFGDVAAAMIDPYDIGRVVRVALTDDGHAGKVYEVSGPEPILPAERARVLARELGRDLRFEAIPDDVARVEMEAAMPKKYVDAFFDFYVDGNLDESRVLPTVEEVTGTAPRGFREWVRAHLAELS</sequence>
<protein>
    <submittedName>
        <fullName evidence="2">Uncharacterized protein YbjT (DUF2867 family)</fullName>
    </submittedName>
</protein>
<dbReference type="Gene3D" id="3.40.50.720">
    <property type="entry name" value="NAD(P)-binding Rossmann-like Domain"/>
    <property type="match status" value="1"/>
</dbReference>
<dbReference type="RefSeq" id="WP_184790882.1">
    <property type="nucleotide sequence ID" value="NZ_BONT01000048.1"/>
</dbReference>
<feature type="domain" description="NAD(P)-binding" evidence="1">
    <location>
        <begin position="6"/>
        <end position="136"/>
    </location>
</feature>
<dbReference type="InterPro" id="IPR016040">
    <property type="entry name" value="NAD(P)-bd_dom"/>
</dbReference>
<evidence type="ECO:0000313" key="2">
    <source>
        <dbReference type="EMBL" id="MBB6038074.1"/>
    </source>
</evidence>
<accession>A0A841FQF7</accession>
<proteinExistence type="predicted"/>